<evidence type="ECO:0000256" key="1">
    <source>
        <dbReference type="ARBA" id="ARBA00006739"/>
    </source>
</evidence>
<evidence type="ECO:0000256" key="2">
    <source>
        <dbReference type="SAM" id="Phobius"/>
    </source>
</evidence>
<keyword evidence="2" id="KW-0812">Transmembrane</keyword>
<dbReference type="PANTHER" id="PTHR22916:SF64">
    <property type="entry name" value="TRANSFERASE, PUTATIVE-RELATED"/>
    <property type="match status" value="1"/>
</dbReference>
<dbReference type="PANTHER" id="PTHR22916">
    <property type="entry name" value="GLYCOSYLTRANSFERASE"/>
    <property type="match status" value="1"/>
</dbReference>
<gene>
    <name evidence="4" type="ORF">AP3564_03675</name>
</gene>
<dbReference type="AlphaFoldDB" id="A0A223E2K4"/>
<evidence type="ECO:0000313" key="5">
    <source>
        <dbReference type="Proteomes" id="UP000214606"/>
    </source>
</evidence>
<name>A0A223E2K4_9BACI</name>
<keyword evidence="2" id="KW-0472">Membrane</keyword>
<dbReference type="Gene3D" id="3.90.550.10">
    <property type="entry name" value="Spore Coat Polysaccharide Biosynthesis Protein SpsA, Chain A"/>
    <property type="match status" value="1"/>
</dbReference>
<evidence type="ECO:0000313" key="4">
    <source>
        <dbReference type="EMBL" id="ASS89466.1"/>
    </source>
</evidence>
<dbReference type="Pfam" id="PF00535">
    <property type="entry name" value="Glycos_transf_2"/>
    <property type="match status" value="1"/>
</dbReference>
<keyword evidence="2" id="KW-1133">Transmembrane helix</keyword>
<dbReference type="InterPro" id="IPR001173">
    <property type="entry name" value="Glyco_trans_2-like"/>
</dbReference>
<dbReference type="CDD" id="cd00761">
    <property type="entry name" value="Glyco_tranf_GTA_type"/>
    <property type="match status" value="1"/>
</dbReference>
<accession>A0A223E2K4</accession>
<feature type="domain" description="Glycosyltransferase 2-like" evidence="3">
    <location>
        <begin position="6"/>
        <end position="154"/>
    </location>
</feature>
<dbReference type="Proteomes" id="UP000214606">
    <property type="component" value="Chromosome"/>
</dbReference>
<comment type="similarity">
    <text evidence="1">Belongs to the glycosyltransferase 2 family.</text>
</comment>
<dbReference type="KEGG" id="apak:AP3564_03675"/>
<feature type="transmembrane region" description="Helical" evidence="2">
    <location>
        <begin position="234"/>
        <end position="256"/>
    </location>
</feature>
<dbReference type="EMBL" id="CP017703">
    <property type="protein sequence ID" value="ASS89466.1"/>
    <property type="molecule type" value="Genomic_DNA"/>
</dbReference>
<dbReference type="RefSeq" id="WP_094244677.1">
    <property type="nucleotide sequence ID" value="NZ_CP017703.1"/>
</dbReference>
<protein>
    <recommendedName>
        <fullName evidence="3">Glycosyltransferase 2-like domain-containing protein</fullName>
    </recommendedName>
</protein>
<evidence type="ECO:0000259" key="3">
    <source>
        <dbReference type="Pfam" id="PF00535"/>
    </source>
</evidence>
<dbReference type="InterPro" id="IPR029044">
    <property type="entry name" value="Nucleotide-diphossugar_trans"/>
</dbReference>
<organism evidence="4 5">
    <name type="scientific">Aeribacillus pallidus</name>
    <dbReference type="NCBI Taxonomy" id="33936"/>
    <lineage>
        <taxon>Bacteria</taxon>
        <taxon>Bacillati</taxon>
        <taxon>Bacillota</taxon>
        <taxon>Bacilli</taxon>
        <taxon>Bacillales</taxon>
        <taxon>Bacillaceae</taxon>
        <taxon>Aeribacillus</taxon>
    </lineage>
</organism>
<reference evidence="4 5" key="1">
    <citation type="submission" date="2016-10" db="EMBL/GenBank/DDBJ databases">
        <title>The whole genome sequencing and assembly of Aeribacillus pallidus KCTC3564 strain.</title>
        <authorList>
            <person name="Lee Y.-J."/>
            <person name="Park M.-K."/>
            <person name="Yi H."/>
            <person name="Bahn Y.-S."/>
            <person name="Kim J.F."/>
            <person name="Lee D.-W."/>
        </authorList>
    </citation>
    <scope>NUCLEOTIDE SEQUENCE [LARGE SCALE GENOMIC DNA]</scope>
    <source>
        <strain evidence="4 5">KCTC3564</strain>
    </source>
</reference>
<dbReference type="SUPFAM" id="SSF53448">
    <property type="entry name" value="Nucleotide-diphospho-sugar transferases"/>
    <property type="match status" value="1"/>
</dbReference>
<proteinExistence type="inferred from homology"/>
<sequence>MEIDFSLIVATYGREKEFEKLLYSLSNVNYNLNKIEIIILNQNDKNDIDLEKIIKKFPMLNINHIYSDKKGSSYNRNLGIKKARGKFIAFPDDDCEYFPETLNKVYETFKLTGADLVIGRIIDKFGNNVIRNWPNNPIKVNKRNFYDKYSAITIFYRKSFINNLFFDEKLGPGNIYGACEDTDLVYRSVKLSEAYYNPEIEVFHPDTTTKYMSLEKVKSYALGFGAFVRKNADFWTVFLFIKVIIYHTLHLIKYFISREELELRKRRVAIIYRFKGFMSFKLQNNK</sequence>